<dbReference type="AlphaFoldDB" id="A0A0B7BWV3"/>
<feature type="non-terminal residue" evidence="1">
    <location>
        <position position="59"/>
    </location>
</feature>
<name>A0A0B7BWV3_9EUPU</name>
<accession>A0A0B7BWV3</accession>
<sequence length="59" mass="6847">MTDTAMLEKGQSMDNADIINTIREASRIDDVENIYKSASLYRAKEMELKWELSLSLPFY</sequence>
<protein>
    <submittedName>
        <fullName evidence="1">Uncharacterized protein</fullName>
    </submittedName>
</protein>
<dbReference type="EMBL" id="HACG01049991">
    <property type="protein sequence ID" value="CEK96856.1"/>
    <property type="molecule type" value="Transcribed_RNA"/>
</dbReference>
<reference evidence="1" key="1">
    <citation type="submission" date="2014-12" db="EMBL/GenBank/DDBJ databases">
        <title>Insight into the proteome of Arion vulgaris.</title>
        <authorList>
            <person name="Aradska J."/>
            <person name="Bulat T."/>
            <person name="Smidak R."/>
            <person name="Sarate P."/>
            <person name="Gangsoo J."/>
            <person name="Sialana F."/>
            <person name="Bilban M."/>
            <person name="Lubec G."/>
        </authorList>
    </citation>
    <scope>NUCLEOTIDE SEQUENCE</scope>
    <source>
        <tissue evidence="1">Skin</tissue>
    </source>
</reference>
<proteinExistence type="predicted"/>
<organism evidence="1">
    <name type="scientific">Arion vulgaris</name>
    <dbReference type="NCBI Taxonomy" id="1028688"/>
    <lineage>
        <taxon>Eukaryota</taxon>
        <taxon>Metazoa</taxon>
        <taxon>Spiralia</taxon>
        <taxon>Lophotrochozoa</taxon>
        <taxon>Mollusca</taxon>
        <taxon>Gastropoda</taxon>
        <taxon>Heterobranchia</taxon>
        <taxon>Euthyneura</taxon>
        <taxon>Panpulmonata</taxon>
        <taxon>Eupulmonata</taxon>
        <taxon>Stylommatophora</taxon>
        <taxon>Helicina</taxon>
        <taxon>Arionoidea</taxon>
        <taxon>Arionidae</taxon>
        <taxon>Arion</taxon>
    </lineage>
</organism>
<evidence type="ECO:0000313" key="1">
    <source>
        <dbReference type="EMBL" id="CEK96856.1"/>
    </source>
</evidence>
<gene>
    <name evidence="1" type="primary">ORF213739</name>
</gene>